<dbReference type="InterPro" id="IPR008794">
    <property type="entry name" value="Pro_racemase_fam"/>
</dbReference>
<dbReference type="Proteomes" id="UP000184465">
    <property type="component" value="Unassembled WGS sequence"/>
</dbReference>
<protein>
    <submittedName>
        <fullName evidence="2">Proline racemase</fullName>
    </submittedName>
</protein>
<gene>
    <name evidence="2" type="ORF">SAMN02745912_02256</name>
</gene>
<name>A0A1M6PRC7_PARC5</name>
<dbReference type="PIRSF" id="PIRSF029792">
    <property type="entry name" value="Pro_racemase"/>
    <property type="match status" value="1"/>
</dbReference>
<dbReference type="STRING" id="1121301.SAMN02745912_02256"/>
<keyword evidence="3" id="KW-1185">Reference proteome</keyword>
<dbReference type="Pfam" id="PF05544">
    <property type="entry name" value="Pro_racemase"/>
    <property type="match status" value="1"/>
</dbReference>
<dbReference type="SFLD" id="SFLDS00028">
    <property type="entry name" value="Proline_Racemase"/>
    <property type="match status" value="1"/>
</dbReference>
<accession>A0A1M6PRC7</accession>
<proteinExistence type="inferred from homology"/>
<comment type="similarity">
    <text evidence="1">Belongs to the proline racemase family.</text>
</comment>
<evidence type="ECO:0000256" key="1">
    <source>
        <dbReference type="ARBA" id="ARBA00007529"/>
    </source>
</evidence>
<dbReference type="Gene3D" id="3.10.310.10">
    <property type="entry name" value="Diaminopimelate Epimerase, Chain A, domain 1"/>
    <property type="match status" value="2"/>
</dbReference>
<dbReference type="FunFam" id="3.10.310.10:FF:000003">
    <property type="entry name" value="Proline racemase"/>
    <property type="match status" value="1"/>
</dbReference>
<dbReference type="SUPFAM" id="SSF54506">
    <property type="entry name" value="Diaminopimelate epimerase-like"/>
    <property type="match status" value="1"/>
</dbReference>
<dbReference type="GO" id="GO:0047580">
    <property type="term" value="F:4-hydroxyproline epimerase activity"/>
    <property type="evidence" value="ECO:0007669"/>
    <property type="project" value="TreeGrafter"/>
</dbReference>
<evidence type="ECO:0000313" key="2">
    <source>
        <dbReference type="EMBL" id="SHK10452.1"/>
    </source>
</evidence>
<evidence type="ECO:0000313" key="3">
    <source>
        <dbReference type="Proteomes" id="UP000184465"/>
    </source>
</evidence>
<dbReference type="AlphaFoldDB" id="A0A1M6PRC7"/>
<sequence>MMHFKNRIDCIDAHTGGEPLRIVTSGLPPILGNTILEKRKYMLENYDNLRKLMMLEPRGHSGMYGCILVDAVTEDGDFGVLFTHNKGLSSMCGHGIIAVTKVAIETGMLIAKDGENVVKIDTPAGRVTAYADVKDGEVERVRFQNVPCFVYAQNIKVDVDGIGEVVGEVVYCGAFYVYLDVNQVGLRVSPEYTEQLVKIGMEIKYKVMEMMEFNHPTSGVNWLYGTIFFEKPEREENKLITKNVCIFADGQVDRSPTGTGTGGRVALHYQTGEMKKADILVNKSIIDTVMEGKIIKETKVGEYDAVITEVSGTAHIMGFTQLVLDPKDPLPEGFRIIGS</sequence>
<dbReference type="PANTHER" id="PTHR33442">
    <property type="entry name" value="TRANS-3-HYDROXY-L-PROLINE DEHYDRATASE"/>
    <property type="match status" value="1"/>
</dbReference>
<organism evidence="2 3">
    <name type="scientific">Paramaledivibacter caminithermalis (strain DSM 15212 / CIP 107654 / DViRD3)</name>
    <name type="common">Clostridium caminithermale</name>
    <dbReference type="NCBI Taxonomy" id="1121301"/>
    <lineage>
        <taxon>Bacteria</taxon>
        <taxon>Bacillati</taxon>
        <taxon>Bacillota</taxon>
        <taxon>Clostridia</taxon>
        <taxon>Peptostreptococcales</taxon>
        <taxon>Caminicellaceae</taxon>
        <taxon>Paramaledivibacter</taxon>
    </lineage>
</organism>
<reference evidence="3" key="1">
    <citation type="submission" date="2016-11" db="EMBL/GenBank/DDBJ databases">
        <authorList>
            <person name="Varghese N."/>
            <person name="Submissions S."/>
        </authorList>
    </citation>
    <scope>NUCLEOTIDE SEQUENCE [LARGE SCALE GENOMIC DNA]</scope>
    <source>
        <strain evidence="3">DSM 15212 / CIP 107654 / DViRD3</strain>
    </source>
</reference>
<dbReference type="EMBL" id="FRAG01000026">
    <property type="protein sequence ID" value="SHK10452.1"/>
    <property type="molecule type" value="Genomic_DNA"/>
</dbReference>
<dbReference type="RefSeq" id="WP_242655780.1">
    <property type="nucleotide sequence ID" value="NZ_FRAG01000026.1"/>
</dbReference>
<dbReference type="PANTHER" id="PTHR33442:SF1">
    <property type="entry name" value="TRANS-3-HYDROXY-L-PROLINE DEHYDRATASE"/>
    <property type="match status" value="1"/>
</dbReference>